<feature type="region of interest" description="Disordered" evidence="1">
    <location>
        <begin position="103"/>
        <end position="126"/>
    </location>
</feature>
<organism evidence="3">
    <name type="scientific">Dissoconium aciculare CBS 342.82</name>
    <dbReference type="NCBI Taxonomy" id="1314786"/>
    <lineage>
        <taxon>Eukaryota</taxon>
        <taxon>Fungi</taxon>
        <taxon>Dikarya</taxon>
        <taxon>Ascomycota</taxon>
        <taxon>Pezizomycotina</taxon>
        <taxon>Dothideomycetes</taxon>
        <taxon>Dothideomycetidae</taxon>
        <taxon>Mycosphaerellales</taxon>
        <taxon>Dissoconiaceae</taxon>
        <taxon>Dissoconium</taxon>
    </lineage>
</organism>
<feature type="region of interest" description="Disordered" evidence="1">
    <location>
        <begin position="544"/>
        <end position="567"/>
    </location>
</feature>
<dbReference type="Proteomes" id="UP000504637">
    <property type="component" value="Unplaced"/>
</dbReference>
<evidence type="ECO:0000256" key="1">
    <source>
        <dbReference type="SAM" id="MobiDB-lite"/>
    </source>
</evidence>
<gene>
    <name evidence="3" type="ORF">K489DRAFT_35193</name>
</gene>
<evidence type="ECO:0000313" key="2">
    <source>
        <dbReference type="Proteomes" id="UP000504637"/>
    </source>
</evidence>
<reference evidence="3" key="3">
    <citation type="submission" date="2025-08" db="UniProtKB">
        <authorList>
            <consortium name="RefSeq"/>
        </authorList>
    </citation>
    <scope>IDENTIFICATION</scope>
    <source>
        <strain evidence="3">CBS 342.82</strain>
    </source>
</reference>
<feature type="region of interest" description="Disordered" evidence="1">
    <location>
        <begin position="498"/>
        <end position="521"/>
    </location>
</feature>
<dbReference type="RefSeq" id="XP_033457560.1">
    <property type="nucleotide sequence ID" value="XM_033602458.1"/>
</dbReference>
<sequence length="662" mass="72761">MVESRPRSRLPVRVRSNMSAVVRARNKEDNEATTASSEELQVLTAVDDTQTRLPARKDKSPDKTMNAENHAPIMPTTAASLLSSNETPPGLRVRFVDTPPIEQGTKKYINSGDATSQSPRNSCMKPNEYKVSNHSSPQTTVHPSPTTKSICDLHRRQTDAAKPTRSANGITLRRTSSNGSVKTTVEIWEPWKRSSITQLGVASGSKIPISRHRNVPCIEAKMGSLGKEEQHIPDATTVRPRIADAPQAAAIPPQADGAKSTRSDGKTIYMGPGNQFLYQARQDSMGVVETPAELADTARSKTLKGKGNFLHRPGPEQSVYPSPFEVVNASEHISCIDWSKNGCSLGANAKLSQHEEISPDDIRSCRELSQSELQALVDHGVVSTSIEPDPDFTAQRCLKKERKQTSTTEQLEQLRHLWKEDRRRRKFAGGLRSRAKNVLSRFTRLMPGNRVQARNTTLYPSSSTSSASSLDRVSVAHALTTFDYDADIDEPGQLPAELEASEPRNFSHTNHRRGADRQHDRRHIGSYSASYEQSSGKAGVFELSAEPEKPHSARSMHGATPATSQGITWTTPVAPTAVLFTPAASPLPPMPPQPRLVPQEDRSSSRQLGISSMYHRVGPFICNEGSMRSLADFSLSEVQRYWLRARADAHADVLEGWTPLGL</sequence>
<evidence type="ECO:0000313" key="3">
    <source>
        <dbReference type="RefSeq" id="XP_033457560.1"/>
    </source>
</evidence>
<accession>A0A6J3LZ12</accession>
<keyword evidence="2" id="KW-1185">Reference proteome</keyword>
<dbReference type="GeneID" id="54360258"/>
<protein>
    <submittedName>
        <fullName evidence="3">Uncharacterized protein</fullName>
    </submittedName>
</protein>
<reference evidence="3" key="1">
    <citation type="submission" date="2020-01" db="EMBL/GenBank/DDBJ databases">
        <authorList>
            <consortium name="DOE Joint Genome Institute"/>
            <person name="Haridas S."/>
            <person name="Albert R."/>
            <person name="Binder M."/>
            <person name="Bloem J."/>
            <person name="Labutti K."/>
            <person name="Salamov A."/>
            <person name="Andreopoulos B."/>
            <person name="Baker S.E."/>
            <person name="Barry K."/>
            <person name="Bills G."/>
            <person name="Bluhm B.H."/>
            <person name="Cannon C."/>
            <person name="Castanera R."/>
            <person name="Culley D.E."/>
            <person name="Daum C."/>
            <person name="Ezra D."/>
            <person name="Gonzalez J.B."/>
            <person name="Henrissat B."/>
            <person name="Kuo A."/>
            <person name="Liang C."/>
            <person name="Lipzen A."/>
            <person name="Lutzoni F."/>
            <person name="Magnuson J."/>
            <person name="Mondo S."/>
            <person name="Nolan M."/>
            <person name="Ohm R."/>
            <person name="Pangilinan J."/>
            <person name="Park H.-J."/>
            <person name="Ramirez L."/>
            <person name="Alfaro M."/>
            <person name="Sun H."/>
            <person name="Tritt A."/>
            <person name="Yoshinaga Y."/>
            <person name="Zwiers L.-H."/>
            <person name="Turgeon B.G."/>
            <person name="Goodwin S.B."/>
            <person name="Spatafora J.W."/>
            <person name="Crous P.W."/>
            <person name="Grigoriev I.V."/>
        </authorList>
    </citation>
    <scope>NUCLEOTIDE SEQUENCE</scope>
    <source>
        <strain evidence="3">CBS 342.82</strain>
    </source>
</reference>
<proteinExistence type="predicted"/>
<feature type="region of interest" description="Disordered" evidence="1">
    <location>
        <begin position="21"/>
        <end position="69"/>
    </location>
</feature>
<reference evidence="3" key="2">
    <citation type="submission" date="2020-04" db="EMBL/GenBank/DDBJ databases">
        <authorList>
            <consortium name="NCBI Genome Project"/>
        </authorList>
    </citation>
    <scope>NUCLEOTIDE SEQUENCE</scope>
    <source>
        <strain evidence="3">CBS 342.82</strain>
    </source>
</reference>
<name>A0A6J3LZ12_9PEZI</name>
<feature type="compositionally biased region" description="Polar residues" evidence="1">
    <location>
        <begin position="112"/>
        <end position="121"/>
    </location>
</feature>
<dbReference type="AlphaFoldDB" id="A0A6J3LZ12"/>